<organism evidence="1 2">
    <name type="scientific">Prevotella communis</name>
    <dbReference type="NCBI Taxonomy" id="2913614"/>
    <lineage>
        <taxon>Bacteria</taxon>
        <taxon>Pseudomonadati</taxon>
        <taxon>Bacteroidota</taxon>
        <taxon>Bacteroidia</taxon>
        <taxon>Bacteroidales</taxon>
        <taxon>Prevotellaceae</taxon>
        <taxon>Prevotella</taxon>
    </lineage>
</organism>
<dbReference type="InterPro" id="IPR025366">
    <property type="entry name" value="DUF4270"/>
</dbReference>
<dbReference type="Proteomes" id="UP000199134">
    <property type="component" value="Unassembled WGS sequence"/>
</dbReference>
<comment type="caution">
    <text evidence="1">The sequence shown here is derived from an EMBL/GenBank/DDBJ whole genome shotgun (WGS) entry which is preliminary data.</text>
</comment>
<evidence type="ECO:0000313" key="2">
    <source>
        <dbReference type="Proteomes" id="UP000199134"/>
    </source>
</evidence>
<evidence type="ECO:0000313" key="1">
    <source>
        <dbReference type="EMBL" id="SDN80585.1"/>
    </source>
</evidence>
<dbReference type="EMBL" id="FNIW01000003">
    <property type="protein sequence ID" value="SDN80585.1"/>
    <property type="molecule type" value="Genomic_DNA"/>
</dbReference>
<evidence type="ECO:0008006" key="3">
    <source>
        <dbReference type="Google" id="ProtNLM"/>
    </source>
</evidence>
<dbReference type="AlphaFoldDB" id="A0A1H0EDT1"/>
<accession>A0A1H0EDT1</accession>
<proteinExistence type="predicted"/>
<reference evidence="2" key="1">
    <citation type="submission" date="2016-10" db="EMBL/GenBank/DDBJ databases">
        <authorList>
            <person name="de Groot N.N."/>
        </authorList>
    </citation>
    <scope>NUCLEOTIDE SEQUENCE [LARGE SCALE GENOMIC DNA]</scope>
    <source>
        <strain evidence="2">BP1-145</strain>
    </source>
</reference>
<protein>
    <recommendedName>
        <fullName evidence="3">DUF4270 domain-containing protein</fullName>
    </recommendedName>
</protein>
<dbReference type="Pfam" id="PF14092">
    <property type="entry name" value="DUF4270"/>
    <property type="match status" value="1"/>
</dbReference>
<name>A0A1H0EDT1_9BACT</name>
<gene>
    <name evidence="1" type="ORF">SAMN04487900_103118</name>
</gene>
<sequence>MHYMAGVVLTAMAISSCDETTDQIGGSLTSDEDQLNIASKVFNVQTRTVIADTVFNNSDEHLGSVFTQSSTCYLGMVRDPQTQADIKSEFATQFHLLDIVTIPDADKFLSLDNGLPAADSCYMILYVSNPFNTADTLASVKMTVHELDKTLETGLKYYSDFNPMKLGMVRTEGLNKNKMFSYRNLVDNDSLRGTSSYMNNIRVSLNEPYTDKNGVTYNNYGTYIIRQFHEHPEYFKNSYAFSRHVCPGFFFEITDGYGFHAKVSNIGLRLNYTIQGDTSVVNTGVTLAGTREVTQTTLITNDKQAIKKLAEETTHTYIKSPAGLFTEVTLPVKEIMEGHKNDSLIAAKISFQRLNDESSDSRMFGIPYTLLMVQEDSLKTFFEGNNVPDQATSFYANYNYVNSTYNGTNTYNFANIASLVTKMWKQYQDGKDGKNGKDGKGDPYWEQKHPNWNKVLLVPITYESGSSTNAQHDMSLTSTQLVGGADNPYEPIKINVAYAKFNK</sequence>